<dbReference type="InterPro" id="IPR047057">
    <property type="entry name" value="MerR_fam"/>
</dbReference>
<dbReference type="RefSeq" id="WP_243375958.1">
    <property type="nucleotide sequence ID" value="NZ_JAKZJU020000002.1"/>
</dbReference>
<dbReference type="InterPro" id="IPR009061">
    <property type="entry name" value="DNA-bd_dom_put_sf"/>
</dbReference>
<reference evidence="7" key="1">
    <citation type="submission" date="2023-03" db="EMBL/GenBank/DDBJ databases">
        <title>Mesosutterella sp. nov. isolated from porcine feces.</title>
        <authorList>
            <person name="Yu S."/>
        </authorList>
    </citation>
    <scope>NUCLEOTIDE SEQUENCE</scope>
    <source>
        <strain evidence="7">AGMB02718</strain>
    </source>
</reference>
<dbReference type="SUPFAM" id="SSF46955">
    <property type="entry name" value="Putative DNA-binding domain"/>
    <property type="match status" value="1"/>
</dbReference>
<organism evidence="7 8">
    <name type="scientific">Mesosutterella faecium</name>
    <dbReference type="NCBI Taxonomy" id="2925194"/>
    <lineage>
        <taxon>Bacteria</taxon>
        <taxon>Pseudomonadati</taxon>
        <taxon>Pseudomonadota</taxon>
        <taxon>Betaproteobacteria</taxon>
        <taxon>Burkholderiales</taxon>
        <taxon>Sutterellaceae</taxon>
        <taxon>Mesosutterella</taxon>
    </lineage>
</organism>
<gene>
    <name evidence="7" type="ORF">MUN46_010905</name>
</gene>
<evidence type="ECO:0000259" key="6">
    <source>
        <dbReference type="PROSITE" id="PS50937"/>
    </source>
</evidence>
<dbReference type="EMBL" id="JAKZJU020000002">
    <property type="protein sequence ID" value="MDL2060445.1"/>
    <property type="molecule type" value="Genomic_DNA"/>
</dbReference>
<evidence type="ECO:0000256" key="4">
    <source>
        <dbReference type="ARBA" id="ARBA00023163"/>
    </source>
</evidence>
<keyword evidence="2" id="KW-0805">Transcription regulation</keyword>
<protein>
    <submittedName>
        <fullName evidence="7">MerR family transcriptional regulator</fullName>
    </submittedName>
</protein>
<accession>A0ABT7IPX5</accession>
<dbReference type="PRINTS" id="PR00040">
    <property type="entry name" value="HTHMERR"/>
</dbReference>
<evidence type="ECO:0000256" key="5">
    <source>
        <dbReference type="SAM" id="Coils"/>
    </source>
</evidence>
<feature type="domain" description="HTH merR-type" evidence="6">
    <location>
        <begin position="1"/>
        <end position="70"/>
    </location>
</feature>
<sequence>MQTVKQISSALGVGLEVIRHYTDIGLLHLSVNPANGYRCYGSHDALRVADARVMRSLGFSLSHIKALKGVSYRGQLEALKECGKDIEKKIKELSIRLERLREVESFLSKCALCDGVVEDVVRPPIHSLYTFGRDRDYKMRATTRYIV</sequence>
<feature type="coiled-coil region" evidence="5">
    <location>
        <begin position="76"/>
        <end position="103"/>
    </location>
</feature>
<evidence type="ECO:0000313" key="8">
    <source>
        <dbReference type="Proteomes" id="UP001165481"/>
    </source>
</evidence>
<name>A0ABT7IPX5_9BURK</name>
<evidence type="ECO:0000256" key="1">
    <source>
        <dbReference type="ARBA" id="ARBA00022491"/>
    </source>
</evidence>
<dbReference type="Proteomes" id="UP001165481">
    <property type="component" value="Unassembled WGS sequence"/>
</dbReference>
<keyword evidence="5" id="KW-0175">Coiled coil</keyword>
<evidence type="ECO:0000256" key="3">
    <source>
        <dbReference type="ARBA" id="ARBA00023125"/>
    </source>
</evidence>
<keyword evidence="1" id="KW-0678">Repressor</keyword>
<keyword evidence="3" id="KW-0238">DNA-binding</keyword>
<dbReference type="PANTHER" id="PTHR30204:SF69">
    <property type="entry name" value="MERR-FAMILY TRANSCRIPTIONAL REGULATOR"/>
    <property type="match status" value="1"/>
</dbReference>
<dbReference type="SMART" id="SM00422">
    <property type="entry name" value="HTH_MERR"/>
    <property type="match status" value="1"/>
</dbReference>
<keyword evidence="8" id="KW-1185">Reference proteome</keyword>
<dbReference type="PROSITE" id="PS50937">
    <property type="entry name" value="HTH_MERR_2"/>
    <property type="match status" value="1"/>
</dbReference>
<dbReference type="Pfam" id="PF13411">
    <property type="entry name" value="MerR_1"/>
    <property type="match status" value="1"/>
</dbReference>
<proteinExistence type="predicted"/>
<evidence type="ECO:0000256" key="2">
    <source>
        <dbReference type="ARBA" id="ARBA00023015"/>
    </source>
</evidence>
<evidence type="ECO:0000313" key="7">
    <source>
        <dbReference type="EMBL" id="MDL2060445.1"/>
    </source>
</evidence>
<keyword evidence="4" id="KW-0804">Transcription</keyword>
<dbReference type="PANTHER" id="PTHR30204">
    <property type="entry name" value="REDOX-CYCLING DRUG-SENSING TRANSCRIPTIONAL ACTIVATOR SOXR"/>
    <property type="match status" value="1"/>
</dbReference>
<dbReference type="Gene3D" id="1.10.1660.10">
    <property type="match status" value="1"/>
</dbReference>
<dbReference type="InterPro" id="IPR000551">
    <property type="entry name" value="MerR-type_HTH_dom"/>
</dbReference>
<comment type="caution">
    <text evidence="7">The sequence shown here is derived from an EMBL/GenBank/DDBJ whole genome shotgun (WGS) entry which is preliminary data.</text>
</comment>